<dbReference type="GO" id="GO:0004497">
    <property type="term" value="F:monooxygenase activity"/>
    <property type="evidence" value="ECO:0007669"/>
    <property type="project" value="UniProtKB-KW"/>
</dbReference>
<keyword evidence="3" id="KW-1185">Reference proteome</keyword>
<protein>
    <submittedName>
        <fullName evidence="2">Monooxygenase</fullName>
    </submittedName>
</protein>
<organism evidence="2 3">
    <name type="scientific">Bacillus solimangrovi</name>
    <dbReference type="NCBI Taxonomy" id="1305675"/>
    <lineage>
        <taxon>Bacteria</taxon>
        <taxon>Bacillati</taxon>
        <taxon>Bacillota</taxon>
        <taxon>Bacilli</taxon>
        <taxon>Bacillales</taxon>
        <taxon>Bacillaceae</taxon>
        <taxon>Bacillus</taxon>
    </lineage>
</organism>
<feature type="domain" description="ABM" evidence="1">
    <location>
        <begin position="2"/>
        <end position="91"/>
    </location>
</feature>
<proteinExistence type="predicted"/>
<dbReference type="PANTHER" id="PTHR33336">
    <property type="entry name" value="QUINOL MONOOXYGENASE YGIN-RELATED"/>
    <property type="match status" value="1"/>
</dbReference>
<dbReference type="PROSITE" id="PS51725">
    <property type="entry name" value="ABM"/>
    <property type="match status" value="1"/>
</dbReference>
<evidence type="ECO:0000313" key="2">
    <source>
        <dbReference type="EMBL" id="OEH92084.1"/>
    </source>
</evidence>
<dbReference type="PANTHER" id="PTHR33336:SF3">
    <property type="entry name" value="ABM DOMAIN-CONTAINING PROTEIN"/>
    <property type="match status" value="1"/>
</dbReference>
<keyword evidence="2" id="KW-0560">Oxidoreductase</keyword>
<sequence>MVIIHATMAVNPAKEQAFVENIRPLITASRAESGNISYDLMKDTEKDSLYTMVEVWKDAEAVHNHNMSEHFTSFKEKASEYLIAPLEAKVFEAKPLEK</sequence>
<comment type="caution">
    <text evidence="2">The sequence shown here is derived from an EMBL/GenBank/DDBJ whole genome shotgun (WGS) entry which is preliminary data.</text>
</comment>
<evidence type="ECO:0000259" key="1">
    <source>
        <dbReference type="PROSITE" id="PS51725"/>
    </source>
</evidence>
<accession>A0A1E5LDE0</accession>
<dbReference type="Pfam" id="PF03992">
    <property type="entry name" value="ABM"/>
    <property type="match status" value="1"/>
</dbReference>
<dbReference type="InterPro" id="IPR050744">
    <property type="entry name" value="AI-2_Isomerase_LsrG"/>
</dbReference>
<dbReference type="AlphaFoldDB" id="A0A1E5LDE0"/>
<keyword evidence="2" id="KW-0503">Monooxygenase</keyword>
<dbReference type="InterPro" id="IPR007138">
    <property type="entry name" value="ABM_dom"/>
</dbReference>
<name>A0A1E5LDE0_9BACI</name>
<gene>
    <name evidence="2" type="ORF">BFG57_16770</name>
</gene>
<reference evidence="2 3" key="1">
    <citation type="submission" date="2016-08" db="EMBL/GenBank/DDBJ databases">
        <title>Genome of Bacillus solimangrovi GH2-4.</title>
        <authorList>
            <person name="Lim S."/>
            <person name="Kim B.-C."/>
        </authorList>
    </citation>
    <scope>NUCLEOTIDE SEQUENCE [LARGE SCALE GENOMIC DNA]</scope>
    <source>
        <strain evidence="2 3">GH2-4</strain>
    </source>
</reference>
<dbReference type="EMBL" id="MJEH01000035">
    <property type="protein sequence ID" value="OEH92084.1"/>
    <property type="molecule type" value="Genomic_DNA"/>
</dbReference>
<dbReference type="Proteomes" id="UP000095209">
    <property type="component" value="Unassembled WGS sequence"/>
</dbReference>
<evidence type="ECO:0000313" key="3">
    <source>
        <dbReference type="Proteomes" id="UP000095209"/>
    </source>
</evidence>
<dbReference type="Gene3D" id="3.30.70.100">
    <property type="match status" value="1"/>
</dbReference>
<dbReference type="STRING" id="1305675.BFG57_16770"/>
<dbReference type="SUPFAM" id="SSF54909">
    <property type="entry name" value="Dimeric alpha+beta barrel"/>
    <property type="match status" value="1"/>
</dbReference>
<dbReference type="OrthoDB" id="287932at2"/>
<dbReference type="RefSeq" id="WP_069717880.1">
    <property type="nucleotide sequence ID" value="NZ_MJEH01000035.1"/>
</dbReference>
<dbReference type="InterPro" id="IPR011008">
    <property type="entry name" value="Dimeric_a/b-barrel"/>
</dbReference>